<feature type="compositionally biased region" description="Basic and acidic residues" evidence="1">
    <location>
        <begin position="123"/>
        <end position="135"/>
    </location>
</feature>
<evidence type="ECO:0000313" key="3">
    <source>
        <dbReference type="Proteomes" id="UP000196655"/>
    </source>
</evidence>
<dbReference type="OrthoDB" id="7376174at2"/>
<sequence length="147" mass="16466">MPQPAGVKRRGAGGSGCIAPWSKARGIGARPGCPGARPGAARPWRGPRFALISIRERAVRGREGRPARVTTDQSVLNRIEKLVTEEEALWARGRPSDGELKRLKEIQVELDRAWDLLRQRRARREYGQDPDDAHLRPAGIVRTYRDE</sequence>
<feature type="compositionally biased region" description="Low complexity" evidence="1">
    <location>
        <begin position="24"/>
        <end position="44"/>
    </location>
</feature>
<proteinExistence type="predicted"/>
<accession>A0A211YXV3</accession>
<organism evidence="2 3">
    <name type="scientific">Inquilinus limosus</name>
    <dbReference type="NCBI Taxonomy" id="171674"/>
    <lineage>
        <taxon>Bacteria</taxon>
        <taxon>Pseudomonadati</taxon>
        <taxon>Pseudomonadota</taxon>
        <taxon>Alphaproteobacteria</taxon>
        <taxon>Rhodospirillales</taxon>
        <taxon>Rhodospirillaceae</taxon>
        <taxon>Inquilinus</taxon>
    </lineage>
</organism>
<feature type="region of interest" description="Disordered" evidence="1">
    <location>
        <begin position="123"/>
        <end position="147"/>
    </location>
</feature>
<reference evidence="3" key="1">
    <citation type="submission" date="2017-05" db="EMBL/GenBank/DDBJ databases">
        <authorList>
            <person name="Macchi M."/>
            <person name="Festa S."/>
            <person name="Coppotelli B.M."/>
            <person name="Morelli I.S."/>
        </authorList>
    </citation>
    <scope>NUCLEOTIDE SEQUENCE [LARGE SCALE GENOMIC DNA]</scope>
    <source>
        <strain evidence="3">I</strain>
    </source>
</reference>
<gene>
    <name evidence="2" type="ORF">BWR60_33850</name>
</gene>
<dbReference type="AlphaFoldDB" id="A0A211YXV3"/>
<dbReference type="EMBL" id="NHON01000143">
    <property type="protein sequence ID" value="OWJ57845.1"/>
    <property type="molecule type" value="Genomic_DNA"/>
</dbReference>
<name>A0A211YXV3_9PROT</name>
<evidence type="ECO:0000313" key="2">
    <source>
        <dbReference type="EMBL" id="OWJ57845.1"/>
    </source>
</evidence>
<feature type="region of interest" description="Disordered" evidence="1">
    <location>
        <begin position="1"/>
        <end position="44"/>
    </location>
</feature>
<dbReference type="InterPro" id="IPR020311">
    <property type="entry name" value="Uncharacterised_Rv0898c"/>
</dbReference>
<evidence type="ECO:0000256" key="1">
    <source>
        <dbReference type="SAM" id="MobiDB-lite"/>
    </source>
</evidence>
<evidence type="ECO:0008006" key="4">
    <source>
        <dbReference type="Google" id="ProtNLM"/>
    </source>
</evidence>
<dbReference type="Pfam" id="PF10944">
    <property type="entry name" value="DUF2630"/>
    <property type="match status" value="1"/>
</dbReference>
<keyword evidence="3" id="KW-1185">Reference proteome</keyword>
<dbReference type="STRING" id="1122125.GCA_000423185_04325"/>
<protein>
    <recommendedName>
        <fullName evidence="4">DUF2630 domain-containing protein</fullName>
    </recommendedName>
</protein>
<dbReference type="Proteomes" id="UP000196655">
    <property type="component" value="Unassembled WGS sequence"/>
</dbReference>
<comment type="caution">
    <text evidence="2">The sequence shown here is derived from an EMBL/GenBank/DDBJ whole genome shotgun (WGS) entry which is preliminary data.</text>
</comment>